<dbReference type="InterPro" id="IPR006675">
    <property type="entry name" value="HDIG_dom"/>
</dbReference>
<dbReference type="PANTHER" id="PTHR43155">
    <property type="entry name" value="CYCLIC DI-GMP PHOSPHODIESTERASE PA4108-RELATED"/>
    <property type="match status" value="1"/>
</dbReference>
<evidence type="ECO:0000259" key="1">
    <source>
        <dbReference type="PROSITE" id="PS51831"/>
    </source>
</evidence>
<dbReference type="InterPro" id="IPR037522">
    <property type="entry name" value="HD_GYP_dom"/>
</dbReference>
<dbReference type="Gene3D" id="1.10.3210.10">
    <property type="entry name" value="Hypothetical protein af1432"/>
    <property type="match status" value="1"/>
</dbReference>
<dbReference type="CDD" id="cd00077">
    <property type="entry name" value="HDc"/>
    <property type="match status" value="1"/>
</dbReference>
<feature type="domain" description="HD-GYP" evidence="2">
    <location>
        <begin position="155"/>
        <end position="351"/>
    </location>
</feature>
<dbReference type="PANTHER" id="PTHR43155:SF2">
    <property type="entry name" value="CYCLIC DI-GMP PHOSPHODIESTERASE PA4108"/>
    <property type="match status" value="1"/>
</dbReference>
<dbReference type="NCBIfam" id="TIGR00277">
    <property type="entry name" value="HDIG"/>
    <property type="match status" value="1"/>
</dbReference>
<dbReference type="InterPro" id="IPR006674">
    <property type="entry name" value="HD_domain"/>
</dbReference>
<dbReference type="OrthoDB" id="9764808at2"/>
<dbReference type="InterPro" id="IPR003607">
    <property type="entry name" value="HD/PDEase_dom"/>
</dbReference>
<dbReference type="Pfam" id="PF11871">
    <property type="entry name" value="DUF3391"/>
    <property type="match status" value="1"/>
</dbReference>
<proteinExistence type="predicted"/>
<dbReference type="SUPFAM" id="SSF109604">
    <property type="entry name" value="HD-domain/PDEase-like"/>
    <property type="match status" value="1"/>
</dbReference>
<sequence>MLKRIQIQHLTLGMYLHEFCGSWMEHPFWRAKFLLKDPKDLERIKATAIHECWIDTSKGLDVATGTTSVSREEVDAKIETDFSRLEDLPPIQVSLPVPPPPVRNRTPTDMQGELKMAAAICVKSKKAVVSMFSEARMGRAVDSVGAQSLVEEISDSVTRNPGALISLARLKTADDYTYMHSVAVCALMVALARQLKLNDEQTRLAGMAGLLHDLGKAAIPMSVLNKPGKLTDKEFTVVRSHPVEGFHMLKEGGNVPDAVLDACLHHHEKIDGSGYPDKLQGEGISVIARMTAICDVYDAITSDRPYKSGWDPSESLRRMAEWTSDHFDARLFQAFVKSIGIYPVGSLVRLTSGRIGVVTEQAPTALTTPIVKVFFSTKSDLRIPPELVDLAAPGCNEKIVAREDPEKWRFPDINELWSGFAEKAW</sequence>
<dbReference type="PROSITE" id="PS51831">
    <property type="entry name" value="HD"/>
    <property type="match status" value="1"/>
</dbReference>
<evidence type="ECO:0000313" key="3">
    <source>
        <dbReference type="EMBL" id="OYD49493.1"/>
    </source>
</evidence>
<dbReference type="Pfam" id="PF13487">
    <property type="entry name" value="HD_5"/>
    <property type="match status" value="1"/>
</dbReference>
<dbReference type="EMBL" id="NOIG01000009">
    <property type="protein sequence ID" value="OYD49493.1"/>
    <property type="molecule type" value="Genomic_DNA"/>
</dbReference>
<accession>A0A235EL66</accession>
<keyword evidence="4" id="KW-1185">Reference proteome</keyword>
<gene>
    <name evidence="3" type="ORF">CBY09_14905</name>
</gene>
<reference evidence="3 4" key="1">
    <citation type="submission" date="2017-07" db="EMBL/GenBank/DDBJ databases">
        <title>Acidovorax KNDSW TSA 6 genome sequence and assembly.</title>
        <authorList>
            <person name="Mayilraj S."/>
        </authorList>
    </citation>
    <scope>NUCLEOTIDE SEQUENCE [LARGE SCALE GENOMIC DNA]</scope>
    <source>
        <strain evidence="3 4">KNDSW-TSA6</strain>
    </source>
</reference>
<dbReference type="InterPro" id="IPR021812">
    <property type="entry name" value="DUF3391"/>
</dbReference>
<dbReference type="Proteomes" id="UP000215441">
    <property type="component" value="Unassembled WGS sequence"/>
</dbReference>
<feature type="domain" description="HD" evidence="1">
    <location>
        <begin position="177"/>
        <end position="300"/>
    </location>
</feature>
<protein>
    <submittedName>
        <fullName evidence="3">Phosphodiesterase</fullName>
    </submittedName>
</protein>
<dbReference type="SMART" id="SM00471">
    <property type="entry name" value="HDc"/>
    <property type="match status" value="1"/>
</dbReference>
<dbReference type="PROSITE" id="PS51832">
    <property type="entry name" value="HD_GYP"/>
    <property type="match status" value="1"/>
</dbReference>
<organism evidence="3 4">
    <name type="scientific">Acidovorax kalamii</name>
    <dbReference type="NCBI Taxonomy" id="2004485"/>
    <lineage>
        <taxon>Bacteria</taxon>
        <taxon>Pseudomonadati</taxon>
        <taxon>Pseudomonadota</taxon>
        <taxon>Betaproteobacteria</taxon>
        <taxon>Burkholderiales</taxon>
        <taxon>Comamonadaceae</taxon>
        <taxon>Acidovorax</taxon>
    </lineage>
</organism>
<dbReference type="GO" id="GO:0008081">
    <property type="term" value="F:phosphoric diester hydrolase activity"/>
    <property type="evidence" value="ECO:0007669"/>
    <property type="project" value="UniProtKB-ARBA"/>
</dbReference>
<dbReference type="AlphaFoldDB" id="A0A235EL66"/>
<name>A0A235EL66_9BURK</name>
<dbReference type="RefSeq" id="WP_094290366.1">
    <property type="nucleotide sequence ID" value="NZ_NOIG01000009.1"/>
</dbReference>
<evidence type="ECO:0000313" key="4">
    <source>
        <dbReference type="Proteomes" id="UP000215441"/>
    </source>
</evidence>
<comment type="caution">
    <text evidence="3">The sequence shown here is derived from an EMBL/GenBank/DDBJ whole genome shotgun (WGS) entry which is preliminary data.</text>
</comment>
<evidence type="ECO:0000259" key="2">
    <source>
        <dbReference type="PROSITE" id="PS51832"/>
    </source>
</evidence>